<organism evidence="1 2">
    <name type="scientific">Streptomyces hoynatensis</name>
    <dbReference type="NCBI Taxonomy" id="1141874"/>
    <lineage>
        <taxon>Bacteria</taxon>
        <taxon>Bacillati</taxon>
        <taxon>Actinomycetota</taxon>
        <taxon>Actinomycetes</taxon>
        <taxon>Kitasatosporales</taxon>
        <taxon>Streptomycetaceae</taxon>
        <taxon>Streptomyces</taxon>
    </lineage>
</organism>
<dbReference type="Proteomes" id="UP000272474">
    <property type="component" value="Unassembled WGS sequence"/>
</dbReference>
<reference evidence="1 2" key="1">
    <citation type="journal article" date="2014" name="Int. J. Syst. Evol. Microbiol.">
        <title>Streptomyces hoynatensis sp. nov., isolated from deep marine sediment.</title>
        <authorList>
            <person name="Veyisoglu A."/>
            <person name="Sahin N."/>
        </authorList>
    </citation>
    <scope>NUCLEOTIDE SEQUENCE [LARGE SCALE GENOMIC DNA]</scope>
    <source>
        <strain evidence="1 2">KCTC 29097</strain>
    </source>
</reference>
<dbReference type="EMBL" id="RBAL01000019">
    <property type="protein sequence ID" value="RKN38174.1"/>
    <property type="molecule type" value="Genomic_DNA"/>
</dbReference>
<dbReference type="RefSeq" id="WP_120683717.1">
    <property type="nucleotide sequence ID" value="NZ_RBAL01000019.1"/>
</dbReference>
<proteinExistence type="predicted"/>
<accession>A0A3A9YRT8</accession>
<name>A0A3A9YRT8_9ACTN</name>
<comment type="caution">
    <text evidence="1">The sequence shown here is derived from an EMBL/GenBank/DDBJ whole genome shotgun (WGS) entry which is preliminary data.</text>
</comment>
<evidence type="ECO:0000313" key="1">
    <source>
        <dbReference type="EMBL" id="RKN38174.1"/>
    </source>
</evidence>
<sequence length="75" mass="7873">MFWPMFQLVLAFLGVAVLGVLAVRVGLEARRLARAVADSAARISGAAEDLERAAAPLAARAGAARKAYPWHTAGK</sequence>
<dbReference type="AlphaFoldDB" id="A0A3A9YRT8"/>
<evidence type="ECO:0000313" key="2">
    <source>
        <dbReference type="Proteomes" id="UP000272474"/>
    </source>
</evidence>
<protein>
    <submittedName>
        <fullName evidence="1">Uncharacterized protein</fullName>
    </submittedName>
</protein>
<keyword evidence="2" id="KW-1185">Reference proteome</keyword>
<gene>
    <name evidence="1" type="ORF">D7294_25370</name>
</gene>